<sequence length="359" mass="40094">MMEIGPYRVFGIHSDKVVTPKRVILDTNVAIDIEKFFFGTGKVDRDALRQLLHQFPLAVHRSQTVDVVYGFAVNESSWTRTGKHDPRRAQSLAVACDRMFSWTAAEIDRAFANRHPPVNRDKAWPRQSSVVGKPLLTDHPLRAVLVSYATVLHICHLDRTRAKWKHRGMPWAIERLTSWAENEFGALGSYEIAAAVRLFCGNSDEIRACRRVLKIGGNETPDAIADKAWNAAWDFVHVRLTDGLGLGLADRQTPPLPTCLVTRDIDPANIRLSTRTGIIIDGGGSDQMVGVLADYVPSKSSEKQRVASSLKMDPMTAYRRAQRDPMAVFDQAITELERLESEMGVTCSTVAGFRASQRR</sequence>
<protein>
    <recommendedName>
        <fullName evidence="3">PIN domain-containing protein</fullName>
    </recommendedName>
</protein>
<keyword evidence="2" id="KW-1185">Reference proteome</keyword>
<accession>A0ABW6PWB0</accession>
<comment type="caution">
    <text evidence="1">The sequence shown here is derived from an EMBL/GenBank/DDBJ whole genome shotgun (WGS) entry which is preliminary data.</text>
</comment>
<dbReference type="RefSeq" id="WP_316575419.1">
    <property type="nucleotide sequence ID" value="NZ_JBIAMX010000025.1"/>
</dbReference>
<evidence type="ECO:0008006" key="3">
    <source>
        <dbReference type="Google" id="ProtNLM"/>
    </source>
</evidence>
<evidence type="ECO:0000313" key="1">
    <source>
        <dbReference type="EMBL" id="MFF0546711.1"/>
    </source>
</evidence>
<gene>
    <name evidence="1" type="ORF">ACFYTF_28135</name>
</gene>
<name>A0ABW6PWB0_9NOCA</name>
<evidence type="ECO:0000313" key="2">
    <source>
        <dbReference type="Proteomes" id="UP001601444"/>
    </source>
</evidence>
<dbReference type="Proteomes" id="UP001601444">
    <property type="component" value="Unassembled WGS sequence"/>
</dbReference>
<organism evidence="1 2">
    <name type="scientific">Nocardia thailandica</name>
    <dbReference type="NCBI Taxonomy" id="257275"/>
    <lineage>
        <taxon>Bacteria</taxon>
        <taxon>Bacillati</taxon>
        <taxon>Actinomycetota</taxon>
        <taxon>Actinomycetes</taxon>
        <taxon>Mycobacteriales</taxon>
        <taxon>Nocardiaceae</taxon>
        <taxon>Nocardia</taxon>
    </lineage>
</organism>
<dbReference type="EMBL" id="JBIAMX010000025">
    <property type="protein sequence ID" value="MFF0546711.1"/>
    <property type="molecule type" value="Genomic_DNA"/>
</dbReference>
<proteinExistence type="predicted"/>
<reference evidence="1 2" key="1">
    <citation type="submission" date="2024-10" db="EMBL/GenBank/DDBJ databases">
        <title>The Natural Products Discovery Center: Release of the First 8490 Sequenced Strains for Exploring Actinobacteria Biosynthetic Diversity.</title>
        <authorList>
            <person name="Kalkreuter E."/>
            <person name="Kautsar S.A."/>
            <person name="Yang D."/>
            <person name="Bader C.D."/>
            <person name="Teijaro C.N."/>
            <person name="Fluegel L."/>
            <person name="Davis C.M."/>
            <person name="Simpson J.R."/>
            <person name="Lauterbach L."/>
            <person name="Steele A.D."/>
            <person name="Gui C."/>
            <person name="Meng S."/>
            <person name="Li G."/>
            <person name="Viehrig K."/>
            <person name="Ye F."/>
            <person name="Su P."/>
            <person name="Kiefer A.F."/>
            <person name="Nichols A."/>
            <person name="Cepeda A.J."/>
            <person name="Yan W."/>
            <person name="Fan B."/>
            <person name="Jiang Y."/>
            <person name="Adhikari A."/>
            <person name="Zheng C.-J."/>
            <person name="Schuster L."/>
            <person name="Cowan T.M."/>
            <person name="Smanski M.J."/>
            <person name="Chevrette M.G."/>
            <person name="De Carvalho L.P.S."/>
            <person name="Shen B."/>
        </authorList>
    </citation>
    <scope>NUCLEOTIDE SEQUENCE [LARGE SCALE GENOMIC DNA]</scope>
    <source>
        <strain evidence="1 2">NPDC004045</strain>
    </source>
</reference>